<evidence type="ECO:0000256" key="1">
    <source>
        <dbReference type="ARBA" id="ARBA00023012"/>
    </source>
</evidence>
<organism evidence="3 4">
    <name type="scientific">Rhodoplanes roseus</name>
    <dbReference type="NCBI Taxonomy" id="29409"/>
    <lineage>
        <taxon>Bacteria</taxon>
        <taxon>Pseudomonadati</taxon>
        <taxon>Pseudomonadota</taxon>
        <taxon>Alphaproteobacteria</taxon>
        <taxon>Hyphomicrobiales</taxon>
        <taxon>Nitrobacteraceae</taxon>
        <taxon>Rhodoplanes</taxon>
    </lineage>
</organism>
<dbReference type="InterPro" id="IPR008207">
    <property type="entry name" value="Sig_transdc_His_kin_Hpt_dom"/>
</dbReference>
<keyword evidence="1" id="KW-0902">Two-component regulatory system</keyword>
<dbReference type="RefSeq" id="WP_111421611.1">
    <property type="nucleotide sequence ID" value="NZ_NPEX01000247.1"/>
</dbReference>
<dbReference type="SUPFAM" id="SSF47226">
    <property type="entry name" value="Histidine-containing phosphotransfer domain, HPT domain"/>
    <property type="match status" value="1"/>
</dbReference>
<evidence type="ECO:0000259" key="2">
    <source>
        <dbReference type="Pfam" id="PF01627"/>
    </source>
</evidence>
<dbReference type="Proteomes" id="UP000249130">
    <property type="component" value="Unassembled WGS sequence"/>
</dbReference>
<dbReference type="GO" id="GO:0004672">
    <property type="term" value="F:protein kinase activity"/>
    <property type="evidence" value="ECO:0007669"/>
    <property type="project" value="UniProtKB-ARBA"/>
</dbReference>
<accession>A0A327KMT3</accession>
<gene>
    <name evidence="3" type="ORF">CH341_24385</name>
</gene>
<keyword evidence="4" id="KW-1185">Reference proteome</keyword>
<dbReference type="InterPro" id="IPR036641">
    <property type="entry name" value="HPT_dom_sf"/>
</dbReference>
<dbReference type="OrthoDB" id="8454588at2"/>
<protein>
    <recommendedName>
        <fullName evidence="2">HPt domain-containing protein</fullName>
    </recommendedName>
</protein>
<feature type="domain" description="HPt" evidence="2">
    <location>
        <begin position="47"/>
        <end position="106"/>
    </location>
</feature>
<dbReference type="Pfam" id="PF01627">
    <property type="entry name" value="Hpt"/>
    <property type="match status" value="1"/>
</dbReference>
<dbReference type="Gene3D" id="1.20.120.160">
    <property type="entry name" value="HPT domain"/>
    <property type="match status" value="1"/>
</dbReference>
<proteinExistence type="predicted"/>
<sequence length="133" mass="13831">MHSHFLLEPPAEPLPVFADTDPIDRVHLFRMTLGDRRLQAEVLDLFDQQIAILVARMDTAPPAAMATLAHTLKGSARGVGAWGVVRAAEAIEAAVAAGTDLADPLAMMARAGAAVHGAIASMRQSEAGQGGGL</sequence>
<evidence type="ECO:0000313" key="4">
    <source>
        <dbReference type="Proteomes" id="UP000249130"/>
    </source>
</evidence>
<dbReference type="AlphaFoldDB" id="A0A327KMT3"/>
<name>A0A327KMT3_9BRAD</name>
<reference evidence="3 4" key="1">
    <citation type="submission" date="2017-07" db="EMBL/GenBank/DDBJ databases">
        <title>Draft Genome Sequences of Select Purple Nonsulfur Bacteria.</title>
        <authorList>
            <person name="Lasarre B."/>
            <person name="Mckinlay J.B."/>
        </authorList>
    </citation>
    <scope>NUCLEOTIDE SEQUENCE [LARGE SCALE GENOMIC DNA]</scope>
    <source>
        <strain evidence="3 4">DSM 5909</strain>
    </source>
</reference>
<comment type="caution">
    <text evidence="3">The sequence shown here is derived from an EMBL/GenBank/DDBJ whole genome shotgun (WGS) entry which is preliminary data.</text>
</comment>
<dbReference type="GO" id="GO:0000160">
    <property type="term" value="P:phosphorelay signal transduction system"/>
    <property type="evidence" value="ECO:0007669"/>
    <property type="project" value="UniProtKB-KW"/>
</dbReference>
<dbReference type="EMBL" id="NPEX01000247">
    <property type="protein sequence ID" value="RAI40159.1"/>
    <property type="molecule type" value="Genomic_DNA"/>
</dbReference>
<evidence type="ECO:0000313" key="3">
    <source>
        <dbReference type="EMBL" id="RAI40159.1"/>
    </source>
</evidence>